<keyword evidence="2" id="KW-0378">Hydrolase</keyword>
<dbReference type="InterPro" id="IPR000073">
    <property type="entry name" value="AB_hydrolase_1"/>
</dbReference>
<dbReference type="SUPFAM" id="SSF53474">
    <property type="entry name" value="alpha/beta-Hydrolases"/>
    <property type="match status" value="1"/>
</dbReference>
<sequence>MTDAPALRYFASGDGDLAYLEAGSGDPVVLLHGGFLDHRMWDAQVAALAGTHRVIAPDARGHGASANATRPYRQTDDVAALLAHLGIDSAVLIGLSMGAGTAVDTALEHPGLVRALVVTGAGTSEPDFQDPWTTSLMAEWAKALAAGNVEAWVEAFLRFLPGPHRTADEVPPEILHRHREMALDTIRKHTAGEPDHRVPVTETWERARGIGVPVLAVRGALDSDDHLRMTERLARTVPDGRLATVEGTAHYPNEERPDVYNALVTDFLGSL</sequence>
<dbReference type="EMBL" id="BAAAGU010000028">
    <property type="protein sequence ID" value="GAA0650152.1"/>
    <property type="molecule type" value="Genomic_DNA"/>
</dbReference>
<gene>
    <name evidence="2" type="ORF">GCM10009535_30250</name>
</gene>
<dbReference type="InterPro" id="IPR000639">
    <property type="entry name" value="Epox_hydrolase-like"/>
</dbReference>
<comment type="caution">
    <text evidence="2">The sequence shown here is derived from an EMBL/GenBank/DDBJ whole genome shotgun (WGS) entry which is preliminary data.</text>
</comment>
<dbReference type="InterPro" id="IPR050228">
    <property type="entry name" value="Carboxylesterase_BioH"/>
</dbReference>
<dbReference type="Gene3D" id="3.40.50.1820">
    <property type="entry name" value="alpha/beta hydrolase"/>
    <property type="match status" value="1"/>
</dbReference>
<dbReference type="PRINTS" id="PR00412">
    <property type="entry name" value="EPOXHYDRLASE"/>
</dbReference>
<dbReference type="PANTHER" id="PTHR43194">
    <property type="entry name" value="HYDROLASE ALPHA/BETA FOLD FAMILY"/>
    <property type="match status" value="1"/>
</dbReference>
<evidence type="ECO:0000313" key="3">
    <source>
        <dbReference type="Proteomes" id="UP001500724"/>
    </source>
</evidence>
<dbReference type="PRINTS" id="PR00111">
    <property type="entry name" value="ABHYDROLASE"/>
</dbReference>
<dbReference type="Pfam" id="PF00561">
    <property type="entry name" value="Abhydrolase_1"/>
    <property type="match status" value="1"/>
</dbReference>
<proteinExistence type="predicted"/>
<keyword evidence="3" id="KW-1185">Reference proteome</keyword>
<organism evidence="2 3">
    <name type="scientific">Streptomyces thermocarboxydovorans</name>
    <dbReference type="NCBI Taxonomy" id="59298"/>
    <lineage>
        <taxon>Bacteria</taxon>
        <taxon>Bacillati</taxon>
        <taxon>Actinomycetota</taxon>
        <taxon>Actinomycetes</taxon>
        <taxon>Kitasatosporales</taxon>
        <taxon>Streptomycetaceae</taxon>
        <taxon>Streptomyces</taxon>
    </lineage>
</organism>
<evidence type="ECO:0000313" key="2">
    <source>
        <dbReference type="EMBL" id="GAA0650152.1"/>
    </source>
</evidence>
<dbReference type="Proteomes" id="UP001500724">
    <property type="component" value="Unassembled WGS sequence"/>
</dbReference>
<dbReference type="GO" id="GO:0016787">
    <property type="term" value="F:hydrolase activity"/>
    <property type="evidence" value="ECO:0007669"/>
    <property type="project" value="UniProtKB-KW"/>
</dbReference>
<feature type="domain" description="AB hydrolase-1" evidence="1">
    <location>
        <begin position="27"/>
        <end position="257"/>
    </location>
</feature>
<reference evidence="2 3" key="1">
    <citation type="journal article" date="2019" name="Int. J. Syst. Evol. Microbiol.">
        <title>The Global Catalogue of Microorganisms (GCM) 10K type strain sequencing project: providing services to taxonomists for standard genome sequencing and annotation.</title>
        <authorList>
            <consortium name="The Broad Institute Genomics Platform"/>
            <consortium name="The Broad Institute Genome Sequencing Center for Infectious Disease"/>
            <person name="Wu L."/>
            <person name="Ma J."/>
        </authorList>
    </citation>
    <scope>NUCLEOTIDE SEQUENCE [LARGE SCALE GENOMIC DNA]</scope>
    <source>
        <strain evidence="2 3">JCM 10367</strain>
    </source>
</reference>
<accession>A0ABN1HHN1</accession>
<dbReference type="PANTHER" id="PTHR43194:SF2">
    <property type="entry name" value="PEROXISOMAL MEMBRANE PROTEIN LPX1"/>
    <property type="match status" value="1"/>
</dbReference>
<dbReference type="InterPro" id="IPR029058">
    <property type="entry name" value="AB_hydrolase_fold"/>
</dbReference>
<evidence type="ECO:0000259" key="1">
    <source>
        <dbReference type="Pfam" id="PF00561"/>
    </source>
</evidence>
<protein>
    <submittedName>
        <fullName evidence="2">Alpha/beta hydrolase</fullName>
    </submittedName>
</protein>
<name>A0ABN1HHN1_9ACTN</name>
<dbReference type="RefSeq" id="WP_344001338.1">
    <property type="nucleotide sequence ID" value="NZ_BAAAGU010000028.1"/>
</dbReference>